<dbReference type="SUPFAM" id="SSF51445">
    <property type="entry name" value="(Trans)glycosidases"/>
    <property type="match status" value="1"/>
</dbReference>
<gene>
    <name evidence="2" type="ORF">EDD33_3613</name>
</gene>
<proteinExistence type="predicted"/>
<dbReference type="EMBL" id="RKHO01000001">
    <property type="protein sequence ID" value="ROR92715.1"/>
    <property type="molecule type" value="Genomic_DNA"/>
</dbReference>
<feature type="compositionally biased region" description="Low complexity" evidence="1">
    <location>
        <begin position="39"/>
        <end position="67"/>
    </location>
</feature>
<name>A0A3N2CYU9_9ACTN</name>
<dbReference type="InterPro" id="IPR017853">
    <property type="entry name" value="GH"/>
</dbReference>
<evidence type="ECO:0008006" key="4">
    <source>
        <dbReference type="Google" id="ProtNLM"/>
    </source>
</evidence>
<comment type="caution">
    <text evidence="2">The sequence shown here is derived from an EMBL/GenBank/DDBJ whole genome shotgun (WGS) entry which is preliminary data.</text>
</comment>
<reference evidence="2 3" key="1">
    <citation type="submission" date="2018-11" db="EMBL/GenBank/DDBJ databases">
        <title>Sequencing the genomes of 1000 actinobacteria strains.</title>
        <authorList>
            <person name="Klenk H.-P."/>
        </authorList>
    </citation>
    <scope>NUCLEOTIDE SEQUENCE [LARGE SCALE GENOMIC DNA]</scope>
    <source>
        <strain evidence="2 3">DSM 12652</strain>
    </source>
</reference>
<dbReference type="Proteomes" id="UP000281738">
    <property type="component" value="Unassembled WGS sequence"/>
</dbReference>
<dbReference type="AlphaFoldDB" id="A0A3N2CYU9"/>
<evidence type="ECO:0000256" key="1">
    <source>
        <dbReference type="SAM" id="MobiDB-lite"/>
    </source>
</evidence>
<organism evidence="2 3">
    <name type="scientific">Nocardioides aurantiacus</name>
    <dbReference type="NCBI Taxonomy" id="86796"/>
    <lineage>
        <taxon>Bacteria</taxon>
        <taxon>Bacillati</taxon>
        <taxon>Actinomycetota</taxon>
        <taxon>Actinomycetes</taxon>
        <taxon>Propionibacteriales</taxon>
        <taxon>Nocardioidaceae</taxon>
        <taxon>Nocardioides</taxon>
    </lineage>
</organism>
<protein>
    <recommendedName>
        <fullName evidence="4">Glycosyl hydrolase family 25</fullName>
    </recommendedName>
</protein>
<dbReference type="RefSeq" id="WP_246003591.1">
    <property type="nucleotide sequence ID" value="NZ_RKHO01000001.1"/>
</dbReference>
<dbReference type="PROSITE" id="PS51257">
    <property type="entry name" value="PROKAR_LIPOPROTEIN"/>
    <property type="match status" value="1"/>
</dbReference>
<sequence length="332" mass="35145">MPHRSARTRPGLLALLVTVLLLGTACEAPLQPESRREAAATPSPAAPASPSGSPSRAASASPSATPSIEVPEGLEKSARDQVRRQAERRARRGPVLGGDISWPQCPTGMGIPERRTLGLPMPRPEAEYVVIGLTNGPSFTANPCLADQVGWARQRGLLTSAYVVLSGPYADTLARFGGRGPYDSGTEAGRLANLGHAQARYALGVMRRAGLETPFVWLDVEPVPAFDWSDDPAANAQVVRGAARAWTDAGLRIGVYSTAALWAGVVGDLRLGLPEWRAAGETSRAEALSRCSPDSQIQGGPAVLGQWLQDSRDHNVTCPGVAADLGRYFHDY</sequence>
<accession>A0A3N2CYU9</accession>
<dbReference type="Gene3D" id="3.20.20.80">
    <property type="entry name" value="Glycosidases"/>
    <property type="match status" value="1"/>
</dbReference>
<evidence type="ECO:0000313" key="2">
    <source>
        <dbReference type="EMBL" id="ROR92715.1"/>
    </source>
</evidence>
<evidence type="ECO:0000313" key="3">
    <source>
        <dbReference type="Proteomes" id="UP000281738"/>
    </source>
</evidence>
<keyword evidence="3" id="KW-1185">Reference proteome</keyword>
<feature type="region of interest" description="Disordered" evidence="1">
    <location>
        <begin position="31"/>
        <end position="108"/>
    </location>
</feature>
<feature type="compositionally biased region" description="Basic and acidic residues" evidence="1">
    <location>
        <begin position="73"/>
        <end position="88"/>
    </location>
</feature>